<comment type="caution">
    <text evidence="3">The sequence shown here is derived from an EMBL/GenBank/DDBJ whole genome shotgun (WGS) entry which is preliminary data.</text>
</comment>
<evidence type="ECO:0000313" key="4">
    <source>
        <dbReference type="Proteomes" id="UP001174934"/>
    </source>
</evidence>
<feature type="region of interest" description="Disordered" evidence="1">
    <location>
        <begin position="1306"/>
        <end position="1340"/>
    </location>
</feature>
<dbReference type="Pfam" id="PF25422">
    <property type="entry name" value="DUF7892"/>
    <property type="match status" value="1"/>
</dbReference>
<feature type="region of interest" description="Disordered" evidence="1">
    <location>
        <begin position="1"/>
        <end position="129"/>
    </location>
</feature>
<feature type="region of interest" description="Disordered" evidence="1">
    <location>
        <begin position="496"/>
        <end position="516"/>
    </location>
</feature>
<feature type="compositionally biased region" description="Basic and acidic residues" evidence="1">
    <location>
        <begin position="1123"/>
        <end position="1135"/>
    </location>
</feature>
<feature type="region of interest" description="Disordered" evidence="1">
    <location>
        <begin position="1015"/>
        <end position="1100"/>
    </location>
</feature>
<evidence type="ECO:0000259" key="2">
    <source>
        <dbReference type="Pfam" id="PF25422"/>
    </source>
</evidence>
<feature type="compositionally biased region" description="Basic and acidic residues" evidence="1">
    <location>
        <begin position="28"/>
        <end position="37"/>
    </location>
</feature>
<feature type="region of interest" description="Disordered" evidence="1">
    <location>
        <begin position="408"/>
        <end position="429"/>
    </location>
</feature>
<feature type="compositionally biased region" description="Basic and acidic residues" evidence="1">
    <location>
        <begin position="1056"/>
        <end position="1068"/>
    </location>
</feature>
<dbReference type="CDD" id="cd09917">
    <property type="entry name" value="F-box_SF"/>
    <property type="match status" value="1"/>
</dbReference>
<feature type="compositionally biased region" description="Pro residues" evidence="1">
    <location>
        <begin position="726"/>
        <end position="742"/>
    </location>
</feature>
<organism evidence="3 4">
    <name type="scientific">Bombardia bombarda</name>
    <dbReference type="NCBI Taxonomy" id="252184"/>
    <lineage>
        <taxon>Eukaryota</taxon>
        <taxon>Fungi</taxon>
        <taxon>Dikarya</taxon>
        <taxon>Ascomycota</taxon>
        <taxon>Pezizomycotina</taxon>
        <taxon>Sordariomycetes</taxon>
        <taxon>Sordariomycetidae</taxon>
        <taxon>Sordariales</taxon>
        <taxon>Lasiosphaeriaceae</taxon>
        <taxon>Bombardia</taxon>
    </lineage>
</organism>
<proteinExistence type="predicted"/>
<protein>
    <recommendedName>
        <fullName evidence="2">DUF7892 domain-containing protein</fullName>
    </recommendedName>
</protein>
<feature type="compositionally biased region" description="Basic residues" evidence="1">
    <location>
        <begin position="1152"/>
        <end position="1164"/>
    </location>
</feature>
<feature type="compositionally biased region" description="Low complexity" evidence="1">
    <location>
        <begin position="408"/>
        <end position="426"/>
    </location>
</feature>
<gene>
    <name evidence="3" type="ORF">B0T17DRAFT_345570</name>
</gene>
<dbReference type="InterPro" id="IPR057214">
    <property type="entry name" value="DUF7892"/>
</dbReference>
<dbReference type="EMBL" id="JAULSR010000005">
    <property type="protein sequence ID" value="KAK0618603.1"/>
    <property type="molecule type" value="Genomic_DNA"/>
</dbReference>
<evidence type="ECO:0000256" key="1">
    <source>
        <dbReference type="SAM" id="MobiDB-lite"/>
    </source>
</evidence>
<feature type="compositionally biased region" description="Basic and acidic residues" evidence="1">
    <location>
        <begin position="1309"/>
        <end position="1318"/>
    </location>
</feature>
<feature type="region of interest" description="Disordered" evidence="1">
    <location>
        <begin position="721"/>
        <end position="767"/>
    </location>
</feature>
<sequence length="1524" mass="169163">MGEDDEAVGVGVELDEVGRVDQTPNRPVAEHAKHNARDSVSGTPMGLEMDTAMDTEEDGNRASTTAVAPRRGAATEQDLPAPSRKRKSPGHSLEPHPIDASWPGEGPKKVKLAGGQEHQPAPSWVTDSSLGRDKSLLSAELWHHIFTFCPPKLLGNLLRVNKLFNLYLDPSSSVRKEFPISVTGGALALLKPNAIWQASRRLFWPYMPAPLRSKTELAMWQLACSRRCQNCDKIGALDLSGPPSSWRSGPGSEWVAIIWPFASRMCGSCLLQKSVKEIDLLLSPSIPAAIVPALPFVFLTQELHLISTGTIEQGQLPANVQITKLFSSSDVDAMEKEFLAVRDMGPGTVDEWLKGLDSRGNNLRHEASKWEKWESSGGAAKMLTQLYPGHIKQASVVPVEVHIASANTSSSAPAANPPSAQSLPQARHGRTMEEVAELKASRKIEIERRALLLDPPLPADVLRHIPSFQAATHIITPLDDNAWELLKPRLLAQRADAEQRERESEAQNAIKQDRDDRRHLETTLATTKEARDLIDKDWEEVQAPVRAKIASYADDIIRDNWEKGKKVTKDNCSKFAAEVLITTRKRFYADVAKDAAAAKAAGQTPPVDPLKGPFTQKLTLENMKWIFDTKIKPYTESHCKELFYCNGCEGNYKTFGFEGVIQHYAAKHTNSLSVGSVVVHWRAEWPELPPFSPEARAVKPPFYGPVPTTFAINTSLPRNPYDYHVPPGPPGPPAYPPQPPPSYGLTPYSDHFHHPPPPQPYQPQTTYPPFAPQTSYAPAQPYVAQPGPYQQPPYQPPAGLYHPPPPTAGVESAQIYGPQQGSNYNYNYGPCPANTQAHYTAPPPLTYPDTYQTKLEDVAHHSREVWHSLSNVKDLPGSMRVFVTIHHLVKRYRFRFGETPPLSIFIDGLSNNKDMRPVRNVNGLVCKTCHYGLGNAASVEQERKSFSLPQLANHFQSKHVEPMQNSHSPPDWAVDMVLLPDLSLVAGLGSTLNDNQRSLIVDAIPDAFQLQTTAPAESPYQDQQDHSRAYPAVMGDNHNGFYGAPLLPQTNTRNSSAKEDGSSHDYRSSRQPAGAYGSRGYPDLSQSQRPSLPADASQDHASFPATAVAHDRAMVSAISVTNSEHDRVMNSEGGRHSSQSSRPVREQTTSQTHRKRGVKHKRGKLQSGGENGRRASKEESMEDEKEVRREEDDIRAVWAAERAEAARLYSLSKAEQKEKTDRAHIPEAQQPSIITTQHPQRPLRHKAIAQPAPLKEEPNLMAALEMHLDQGRPPANLKQQQMLSNIIVADDSSSVLPANARYAARSYARHSDGGDRSRSPTYGARYYQPELPPRDGSPAARQLEPVYYSRPVPVERHETGYDRYGVRAEVPEQMPRRVDDKRYDWPLPRLEDHGHGHDGALAALRPEYYQYAEEARRPPRPPVEALYEIVHVIDESGEYYIQRPVRRGPPQSRYVYGVDRTTHGDMDHYGAGESAYIPVSRAGPGPGPPPHGPVEFGAAVEHRRTSHRNEAVHQEEYDPRFPGV</sequence>
<evidence type="ECO:0000313" key="3">
    <source>
        <dbReference type="EMBL" id="KAK0618603.1"/>
    </source>
</evidence>
<feature type="domain" description="DUF7892" evidence="2">
    <location>
        <begin position="849"/>
        <end position="999"/>
    </location>
</feature>
<dbReference type="PANTHER" id="PTHR22619:SF0">
    <property type="entry name" value="ZINC FINGER SWIM DOMAIN-CONTAINING PROTEIN 6-LIKE PROTEIN"/>
    <property type="match status" value="1"/>
</dbReference>
<feature type="compositionally biased region" description="Polar residues" evidence="1">
    <location>
        <begin position="1136"/>
        <end position="1151"/>
    </location>
</feature>
<feature type="region of interest" description="Disordered" evidence="1">
    <location>
        <begin position="1123"/>
        <end position="1190"/>
    </location>
</feature>
<dbReference type="GO" id="GO:0031462">
    <property type="term" value="C:Cul2-RING ubiquitin ligase complex"/>
    <property type="evidence" value="ECO:0007669"/>
    <property type="project" value="TreeGrafter"/>
</dbReference>
<dbReference type="PANTHER" id="PTHR22619">
    <property type="entry name" value="ZINC FINGER SWIM DOMAIN CONTAINING PROTEIN 4, 5, 6"/>
    <property type="match status" value="1"/>
</dbReference>
<name>A0AA39WNC9_9PEZI</name>
<reference evidence="3" key="1">
    <citation type="submission" date="2023-06" db="EMBL/GenBank/DDBJ databases">
        <title>Genome-scale phylogeny and comparative genomics of the fungal order Sordariales.</title>
        <authorList>
            <consortium name="Lawrence Berkeley National Laboratory"/>
            <person name="Hensen N."/>
            <person name="Bonometti L."/>
            <person name="Westerberg I."/>
            <person name="Brannstrom I.O."/>
            <person name="Guillou S."/>
            <person name="Cros-Aarteil S."/>
            <person name="Calhoun S."/>
            <person name="Haridas S."/>
            <person name="Kuo A."/>
            <person name="Mondo S."/>
            <person name="Pangilinan J."/>
            <person name="Riley R."/>
            <person name="LaButti K."/>
            <person name="Andreopoulos B."/>
            <person name="Lipzen A."/>
            <person name="Chen C."/>
            <person name="Yanf M."/>
            <person name="Daum C."/>
            <person name="Ng V."/>
            <person name="Clum A."/>
            <person name="Steindorff A."/>
            <person name="Ohm R."/>
            <person name="Martin F."/>
            <person name="Silar P."/>
            <person name="Natvig D."/>
            <person name="Lalanne C."/>
            <person name="Gautier V."/>
            <person name="Ament-velasquez S.L."/>
            <person name="Kruys A."/>
            <person name="Hutchinson M.I."/>
            <person name="Powell A.J."/>
            <person name="Barry K."/>
            <person name="Miller A.N."/>
            <person name="Grigoriev I.V."/>
            <person name="Debuchy R."/>
            <person name="Gladieux P."/>
            <person name="Thoren M.H."/>
            <person name="Johannesson H."/>
        </authorList>
    </citation>
    <scope>NUCLEOTIDE SEQUENCE</scope>
    <source>
        <strain evidence="3">SMH3391-2</strain>
    </source>
</reference>
<dbReference type="Proteomes" id="UP001174934">
    <property type="component" value="Unassembled WGS sequence"/>
</dbReference>
<feature type="region of interest" description="Disordered" evidence="1">
    <location>
        <begin position="1503"/>
        <end position="1524"/>
    </location>
</feature>
<accession>A0AA39WNC9</accession>
<keyword evidence="4" id="KW-1185">Reference proteome</keyword>
<feature type="compositionally biased region" description="Basic and acidic residues" evidence="1">
    <location>
        <begin position="1171"/>
        <end position="1190"/>
    </location>
</feature>